<evidence type="ECO:0000313" key="1">
    <source>
        <dbReference type="EMBL" id="QOI90338.1"/>
    </source>
</evidence>
<dbReference type="NCBIfam" id="NF033632">
    <property type="entry name" value="SLATT_4"/>
    <property type="match status" value="1"/>
</dbReference>
<gene>
    <name evidence="1" type="ORF">HWQ62_00201</name>
</gene>
<reference evidence="1" key="1">
    <citation type="submission" date="2020-06" db="EMBL/GenBank/DDBJ databases">
        <title>Lateral gene transfer of anion-conducting channel rhodopsins between green algae and giant viruses.</title>
        <authorList>
            <person name="Rozenberg A."/>
            <person name="Oppermann J."/>
            <person name="Wietek J."/>
            <person name="Fernandez Lahore R.G."/>
            <person name="Sandaa R.-A."/>
            <person name="Bratbak G."/>
            <person name="Hegemann P."/>
            <person name="Beja O."/>
        </authorList>
    </citation>
    <scope>NUCLEOTIDE SEQUENCE</scope>
    <source>
        <strain evidence="1">01B</strain>
    </source>
</reference>
<accession>A0A7M3UNR1</accession>
<proteinExistence type="predicted"/>
<name>A0A7M3UNR1_POV01</name>
<protein>
    <recommendedName>
        <fullName evidence="2">SMODS and SLOG-associating 2TM effector domain-containing protein</fullName>
    </recommendedName>
</protein>
<sequence length="221" mass="25286">MNGSVDTESIELVVLNDNQMEQLNEASIIESERIKTLKRKLNGEAWTDHMEDLMKTWGEKAAINRELHLMSAESWKSLSDNLSIPTIVLTTISSVSAFGSVNVTDYMYWMYAAGSVNLIAAFLTSLSKYYRPDERVERHTVTAKAFGKFYRHLVLELSMAREDRQPAEVLSKWSKTEFDKLMNESPVISSKIISDYKKKHVCDDVPDITIDKFKIDIHGRD</sequence>
<evidence type="ECO:0008006" key="2">
    <source>
        <dbReference type="Google" id="ProtNLM"/>
    </source>
</evidence>
<organism evidence="1">
    <name type="scientific">Pyramimonas orientalis virus</name>
    <name type="common">PoV01</name>
    <dbReference type="NCBI Taxonomy" id="455367"/>
    <lineage>
        <taxon>Viruses</taxon>
        <taxon>Varidnaviria</taxon>
        <taxon>Bamfordvirae</taxon>
        <taxon>Nucleocytoviricota</taxon>
        <taxon>Megaviricetes</taxon>
        <taxon>Imitervirales</taxon>
        <taxon>Allomimiviridae</taxon>
        <taxon>Heliosvirus</taxon>
        <taxon>Heliosvirus raunefjordenense</taxon>
    </lineage>
</organism>
<organismHost>
    <name type="scientific">Pyramimonas plurioculata</name>
    <dbReference type="NCBI Taxonomy" id="36893"/>
</organismHost>
<dbReference type="EMBL" id="MT663535">
    <property type="protein sequence ID" value="QOI90338.1"/>
    <property type="molecule type" value="Genomic_DNA"/>
</dbReference>